<reference evidence="2 3" key="1">
    <citation type="journal article" date="2014" name="Int. J. Syst. Evol. Microbiol.">
        <title>Phaeodactylibacter xiamenensis gen. nov., sp. nov., a member of the family Saprospiraceae isolated from the marine alga Phaeodactylum tricornutum.</title>
        <authorList>
            <person name="Chen Z.Jr."/>
            <person name="Lei X."/>
            <person name="Lai Q."/>
            <person name="Li Y."/>
            <person name="Zhang B."/>
            <person name="Zhang J."/>
            <person name="Zhang H."/>
            <person name="Yang L."/>
            <person name="Zheng W."/>
            <person name="Tian Y."/>
            <person name="Yu Z."/>
            <person name="Xu H.Jr."/>
            <person name="Zheng T."/>
        </authorList>
    </citation>
    <scope>NUCLEOTIDE SEQUENCE [LARGE SCALE GENOMIC DNA]</scope>
    <source>
        <strain evidence="2 3">KD52</strain>
    </source>
</reference>
<evidence type="ECO:0000256" key="1">
    <source>
        <dbReference type="SAM" id="SignalP"/>
    </source>
</evidence>
<dbReference type="RefSeq" id="WP_044220467.1">
    <property type="nucleotide sequence ID" value="NZ_CAKZLC010000338.1"/>
</dbReference>
<dbReference type="OrthoDB" id="9903627at2"/>
<evidence type="ECO:0008006" key="4">
    <source>
        <dbReference type="Google" id="ProtNLM"/>
    </source>
</evidence>
<evidence type="ECO:0000313" key="3">
    <source>
        <dbReference type="Proteomes" id="UP000029736"/>
    </source>
</evidence>
<evidence type="ECO:0000313" key="2">
    <source>
        <dbReference type="EMBL" id="KGE87888.1"/>
    </source>
</evidence>
<gene>
    <name evidence="2" type="ORF">IX84_12215</name>
</gene>
<keyword evidence="1" id="KW-0732">Signal</keyword>
<proteinExistence type="predicted"/>
<dbReference type="EMBL" id="JPOS01000029">
    <property type="protein sequence ID" value="KGE87888.1"/>
    <property type="molecule type" value="Genomic_DNA"/>
</dbReference>
<comment type="caution">
    <text evidence="2">The sequence shown here is derived from an EMBL/GenBank/DDBJ whole genome shotgun (WGS) entry which is preliminary data.</text>
</comment>
<dbReference type="Proteomes" id="UP000029736">
    <property type="component" value="Unassembled WGS sequence"/>
</dbReference>
<sequence>MKTFRIVFSALLLTAFVTASFASAPDSATAAKDLRREISKMIEAPNLEQLGMKETFVFINFKVNENNEIIVLNVLGVTDEICEQVKESINHRKVEGLGLDKAQEYNLRVNFVAEGALAKR</sequence>
<name>A0A098S893_9BACT</name>
<organism evidence="2 3">
    <name type="scientific">Phaeodactylibacter xiamenensis</name>
    <dbReference type="NCBI Taxonomy" id="1524460"/>
    <lineage>
        <taxon>Bacteria</taxon>
        <taxon>Pseudomonadati</taxon>
        <taxon>Bacteroidota</taxon>
        <taxon>Saprospiria</taxon>
        <taxon>Saprospirales</taxon>
        <taxon>Haliscomenobacteraceae</taxon>
        <taxon>Phaeodactylibacter</taxon>
    </lineage>
</organism>
<dbReference type="AlphaFoldDB" id="A0A098S893"/>
<feature type="chain" id="PRO_5001939985" description="TonB C-terminal domain-containing protein" evidence="1">
    <location>
        <begin position="25"/>
        <end position="120"/>
    </location>
</feature>
<feature type="signal peptide" evidence="1">
    <location>
        <begin position="1"/>
        <end position="24"/>
    </location>
</feature>
<keyword evidence="3" id="KW-1185">Reference proteome</keyword>
<protein>
    <recommendedName>
        <fullName evidence="4">TonB C-terminal domain-containing protein</fullName>
    </recommendedName>
</protein>
<accession>A0A098S893</accession>